<keyword evidence="8" id="KW-0472">Membrane</keyword>
<evidence type="ECO:0000256" key="6">
    <source>
        <dbReference type="ARBA" id="ARBA00023012"/>
    </source>
</evidence>
<dbReference type="EMBL" id="MUHD01000043">
    <property type="protein sequence ID" value="OXB01697.1"/>
    <property type="molecule type" value="Genomic_DNA"/>
</dbReference>
<keyword evidence="7" id="KW-0175">Coiled coil</keyword>
<keyword evidence="12" id="KW-1185">Reference proteome</keyword>
<dbReference type="InterPro" id="IPR003594">
    <property type="entry name" value="HATPase_dom"/>
</dbReference>
<accession>A0ABX4CQP0</accession>
<keyword evidence="5" id="KW-0418">Kinase</keyword>
<dbReference type="InterPro" id="IPR036890">
    <property type="entry name" value="HATPase_C_sf"/>
</dbReference>
<feature type="coiled-coil region" evidence="7">
    <location>
        <begin position="290"/>
        <end position="362"/>
    </location>
</feature>
<dbReference type="CDD" id="cd00075">
    <property type="entry name" value="HATPase"/>
    <property type="match status" value="1"/>
</dbReference>
<dbReference type="SUPFAM" id="SSF81901">
    <property type="entry name" value="HCP-like"/>
    <property type="match status" value="1"/>
</dbReference>
<gene>
    <name evidence="11" type="ORF">B0A81_19855</name>
</gene>
<evidence type="ECO:0000259" key="10">
    <source>
        <dbReference type="PROSITE" id="PS50109"/>
    </source>
</evidence>
<feature type="domain" description="Histidine kinase" evidence="10">
    <location>
        <begin position="369"/>
        <end position="578"/>
    </location>
</feature>
<dbReference type="CDD" id="cd00082">
    <property type="entry name" value="HisKA"/>
    <property type="match status" value="1"/>
</dbReference>
<dbReference type="SUPFAM" id="SSF55874">
    <property type="entry name" value="ATPase domain of HSP90 chaperone/DNA topoisomerase II/histidine kinase"/>
    <property type="match status" value="1"/>
</dbReference>
<dbReference type="InterPro" id="IPR004358">
    <property type="entry name" value="Sig_transdc_His_kin-like_C"/>
</dbReference>
<evidence type="ECO:0000256" key="9">
    <source>
        <dbReference type="SAM" id="SignalP"/>
    </source>
</evidence>
<protein>
    <recommendedName>
        <fullName evidence="2">histidine kinase</fullName>
        <ecNumber evidence="2">2.7.13.3</ecNumber>
    </recommendedName>
</protein>
<dbReference type="InterPro" id="IPR003661">
    <property type="entry name" value="HisK_dim/P_dom"/>
</dbReference>
<dbReference type="PANTHER" id="PTHR45453:SF1">
    <property type="entry name" value="PHOSPHATE REGULON SENSOR PROTEIN PHOR"/>
    <property type="match status" value="1"/>
</dbReference>
<dbReference type="PROSITE" id="PS50109">
    <property type="entry name" value="HIS_KIN"/>
    <property type="match status" value="1"/>
</dbReference>
<evidence type="ECO:0000256" key="1">
    <source>
        <dbReference type="ARBA" id="ARBA00000085"/>
    </source>
</evidence>
<feature type="chain" id="PRO_5047112215" description="histidine kinase" evidence="9">
    <location>
        <begin position="28"/>
        <end position="578"/>
    </location>
</feature>
<dbReference type="PANTHER" id="PTHR45453">
    <property type="entry name" value="PHOSPHATE REGULON SENSOR PROTEIN PHOR"/>
    <property type="match status" value="1"/>
</dbReference>
<keyword evidence="8" id="KW-0812">Transmembrane</keyword>
<keyword evidence="9" id="KW-0732">Signal</keyword>
<dbReference type="PRINTS" id="PR00344">
    <property type="entry name" value="BCTRLSENSOR"/>
</dbReference>
<name>A0ABX4CQP0_9FLAO</name>
<feature type="transmembrane region" description="Helical" evidence="8">
    <location>
        <begin position="309"/>
        <end position="331"/>
    </location>
</feature>
<reference evidence="11 12" key="1">
    <citation type="submission" date="2016-11" db="EMBL/GenBank/DDBJ databases">
        <title>Whole genomes of Flavobacteriaceae.</title>
        <authorList>
            <person name="Stine C."/>
            <person name="Li C."/>
            <person name="Tadesse D."/>
        </authorList>
    </citation>
    <scope>NUCLEOTIDE SEQUENCE [LARGE SCALE GENOMIC DNA]</scope>
    <source>
        <strain evidence="11 12">CCUG 60112</strain>
    </source>
</reference>
<evidence type="ECO:0000256" key="8">
    <source>
        <dbReference type="SAM" id="Phobius"/>
    </source>
</evidence>
<evidence type="ECO:0000313" key="11">
    <source>
        <dbReference type="EMBL" id="OXB01697.1"/>
    </source>
</evidence>
<dbReference type="Gene3D" id="1.25.40.10">
    <property type="entry name" value="Tetratricopeptide repeat domain"/>
    <property type="match status" value="1"/>
</dbReference>
<feature type="signal peptide" evidence="9">
    <location>
        <begin position="1"/>
        <end position="27"/>
    </location>
</feature>
<dbReference type="Proteomes" id="UP000198381">
    <property type="component" value="Unassembled WGS sequence"/>
</dbReference>
<dbReference type="EC" id="2.7.13.3" evidence="2"/>
<proteinExistence type="predicted"/>
<evidence type="ECO:0000256" key="7">
    <source>
        <dbReference type="SAM" id="Coils"/>
    </source>
</evidence>
<organism evidence="11 12">
    <name type="scientific">Flavobacterium plurextorum</name>
    <dbReference type="NCBI Taxonomy" id="1114867"/>
    <lineage>
        <taxon>Bacteria</taxon>
        <taxon>Pseudomonadati</taxon>
        <taxon>Bacteroidota</taxon>
        <taxon>Flavobacteriia</taxon>
        <taxon>Flavobacteriales</taxon>
        <taxon>Flavobacteriaceae</taxon>
        <taxon>Flavobacterium</taxon>
    </lineage>
</organism>
<evidence type="ECO:0000313" key="12">
    <source>
        <dbReference type="Proteomes" id="UP000198381"/>
    </source>
</evidence>
<keyword evidence="6" id="KW-0902">Two-component regulatory system</keyword>
<dbReference type="InterPro" id="IPR011990">
    <property type="entry name" value="TPR-like_helical_dom_sf"/>
</dbReference>
<dbReference type="SMART" id="SM00387">
    <property type="entry name" value="HATPase_c"/>
    <property type="match status" value="1"/>
</dbReference>
<evidence type="ECO:0000256" key="3">
    <source>
        <dbReference type="ARBA" id="ARBA00022553"/>
    </source>
</evidence>
<evidence type="ECO:0000256" key="2">
    <source>
        <dbReference type="ARBA" id="ARBA00012438"/>
    </source>
</evidence>
<dbReference type="Gene3D" id="3.30.565.10">
    <property type="entry name" value="Histidine kinase-like ATPase, C-terminal domain"/>
    <property type="match status" value="1"/>
</dbReference>
<dbReference type="InterPro" id="IPR050351">
    <property type="entry name" value="BphY/WalK/GraS-like"/>
</dbReference>
<evidence type="ECO:0000256" key="5">
    <source>
        <dbReference type="ARBA" id="ARBA00022777"/>
    </source>
</evidence>
<evidence type="ECO:0000256" key="4">
    <source>
        <dbReference type="ARBA" id="ARBA00022679"/>
    </source>
</evidence>
<keyword evidence="8" id="KW-1133">Transmembrane helix</keyword>
<dbReference type="InterPro" id="IPR036097">
    <property type="entry name" value="HisK_dim/P_sf"/>
</dbReference>
<dbReference type="SUPFAM" id="SSF47384">
    <property type="entry name" value="Homodimeric domain of signal transducing histidine kinase"/>
    <property type="match status" value="1"/>
</dbReference>
<keyword evidence="3" id="KW-0597">Phosphoprotein</keyword>
<comment type="catalytic activity">
    <reaction evidence="1">
        <text>ATP + protein L-histidine = ADP + protein N-phospho-L-histidine.</text>
        <dbReference type="EC" id="2.7.13.3"/>
    </reaction>
</comment>
<sequence>MFSICTIHNFLKRIVLLLFLYSSYLCAQEVSPAVQQLRTNLNRLNNEKQLDSIGFLIQNHLEKNKLSGFELQLLLFFQGNYYSQIARTSDAITVLEKAVASRVEGKNAESIYNKSLFLLSDLHFTQKEYKKAFYYADLCKDKFALPNRAHEYIVLHLICGYYHYVNYDYKKSTEEFLLAEAAAKKYDRCKLSEVYVKTARIYSRRNQLDRAKRTITESVRIADSCDALENKINAIRTLREILVEHGEYEAAHKTFEKLDRLVGIEDIQTRNIRIDSFQTANKIKLKDQQNKNLKRINNSKEIKLQKQKAALVASLIGISLLVILLYCIFVLTRKQKLNNEKLKLQKAEIEDKNKELKRLNLLHQKIFTVISHDFKEPITTLKVLLDNEEVLSSENKTVSLYIKSINQQLEQADGMLTSLLDWAKAELITTVSNNSEIKLVELISRAKKELSHQLKAKNIQIENRVLRETAIVFNPTVLSIVLRNIINNAIKFSYENSVIIIEYENNEIIIKDFGKGVEPKKIDKLFKKSINPGLGTNLESGFGIGLYLCQELMLKNKGSLDVFNNESAGCTFKIMLPK</sequence>
<comment type="caution">
    <text evidence="11">The sequence shown here is derived from an EMBL/GenBank/DDBJ whole genome shotgun (WGS) entry which is preliminary data.</text>
</comment>
<dbReference type="Gene3D" id="1.10.287.130">
    <property type="match status" value="1"/>
</dbReference>
<dbReference type="InterPro" id="IPR005467">
    <property type="entry name" value="His_kinase_dom"/>
</dbReference>
<keyword evidence="4" id="KW-0808">Transferase</keyword>
<dbReference type="Pfam" id="PF02518">
    <property type="entry name" value="HATPase_c"/>
    <property type="match status" value="1"/>
</dbReference>